<dbReference type="AlphaFoldDB" id="A0A9Q8P7V9"/>
<evidence type="ECO:0000313" key="7">
    <source>
        <dbReference type="Proteomes" id="UP000756132"/>
    </source>
</evidence>
<organism evidence="6 7">
    <name type="scientific">Passalora fulva</name>
    <name type="common">Tomato leaf mold</name>
    <name type="synonym">Cladosporium fulvum</name>
    <dbReference type="NCBI Taxonomy" id="5499"/>
    <lineage>
        <taxon>Eukaryota</taxon>
        <taxon>Fungi</taxon>
        <taxon>Dikarya</taxon>
        <taxon>Ascomycota</taxon>
        <taxon>Pezizomycotina</taxon>
        <taxon>Dothideomycetes</taxon>
        <taxon>Dothideomycetidae</taxon>
        <taxon>Mycosphaerellales</taxon>
        <taxon>Mycosphaerellaceae</taxon>
        <taxon>Fulvia</taxon>
    </lineage>
</organism>
<dbReference type="RefSeq" id="XP_047760926.1">
    <property type="nucleotide sequence ID" value="XM_047904199.1"/>
</dbReference>
<dbReference type="Proteomes" id="UP000756132">
    <property type="component" value="Chromosome 4"/>
</dbReference>
<evidence type="ECO:0000256" key="1">
    <source>
        <dbReference type="ARBA" id="ARBA00008987"/>
    </source>
</evidence>
<dbReference type="InterPro" id="IPR010400">
    <property type="entry name" value="PITH_dom"/>
</dbReference>
<feature type="region of interest" description="Disordered" evidence="3">
    <location>
        <begin position="111"/>
        <end position="136"/>
    </location>
</feature>
<evidence type="ECO:0000259" key="5">
    <source>
        <dbReference type="PROSITE" id="PS51532"/>
    </source>
</evidence>
<dbReference type="SUPFAM" id="SSF52833">
    <property type="entry name" value="Thioredoxin-like"/>
    <property type="match status" value="1"/>
</dbReference>
<proteinExistence type="inferred from homology"/>
<reference evidence="6" key="2">
    <citation type="journal article" date="2022" name="Microb. Genom.">
        <title>A chromosome-scale genome assembly of the tomato pathogen Cladosporium fulvum reveals a compartmentalized genome architecture and the presence of a dispensable chromosome.</title>
        <authorList>
            <person name="Zaccaron A.Z."/>
            <person name="Chen L.H."/>
            <person name="Samaras A."/>
            <person name="Stergiopoulos I."/>
        </authorList>
    </citation>
    <scope>NUCLEOTIDE SEQUENCE</scope>
    <source>
        <strain evidence="6">Race5_Kim</strain>
    </source>
</reference>
<dbReference type="SUPFAM" id="SSF49785">
    <property type="entry name" value="Galactose-binding domain-like"/>
    <property type="match status" value="1"/>
</dbReference>
<name>A0A9Q8P7V9_PASFU</name>
<evidence type="ECO:0000256" key="2">
    <source>
        <dbReference type="ARBA" id="ARBA00023157"/>
    </source>
</evidence>
<accession>A0A9Q8P7V9</accession>
<dbReference type="Pfam" id="PF06201">
    <property type="entry name" value="PITH"/>
    <property type="match status" value="1"/>
</dbReference>
<reference evidence="6" key="1">
    <citation type="submission" date="2021-12" db="EMBL/GenBank/DDBJ databases">
        <authorList>
            <person name="Zaccaron A."/>
            <person name="Stergiopoulos I."/>
        </authorList>
    </citation>
    <scope>NUCLEOTIDE SEQUENCE</scope>
    <source>
        <strain evidence="6">Race5_Kim</strain>
    </source>
</reference>
<dbReference type="InterPro" id="IPR008979">
    <property type="entry name" value="Galactose-bd-like_sf"/>
</dbReference>
<evidence type="ECO:0000259" key="4">
    <source>
        <dbReference type="PROSITE" id="PS51352"/>
    </source>
</evidence>
<dbReference type="GO" id="GO:0005737">
    <property type="term" value="C:cytoplasm"/>
    <property type="evidence" value="ECO:0007669"/>
    <property type="project" value="UniProtKB-ARBA"/>
</dbReference>
<dbReference type="Gene3D" id="3.40.30.10">
    <property type="entry name" value="Glutaredoxin"/>
    <property type="match status" value="1"/>
</dbReference>
<dbReference type="OrthoDB" id="2121326at2759"/>
<dbReference type="InterPro" id="IPR017937">
    <property type="entry name" value="Thioredoxin_CS"/>
</dbReference>
<protein>
    <submittedName>
        <fullName evidence="6">Thioredoxin-like protein 1</fullName>
    </submittedName>
</protein>
<comment type="similarity">
    <text evidence="1">Belongs to the thioredoxin family.</text>
</comment>
<dbReference type="EMBL" id="CP090166">
    <property type="protein sequence ID" value="UJO16560.1"/>
    <property type="molecule type" value="Genomic_DNA"/>
</dbReference>
<feature type="domain" description="Thioredoxin" evidence="4">
    <location>
        <begin position="1"/>
        <end position="109"/>
    </location>
</feature>
<dbReference type="InterPro" id="IPR037047">
    <property type="entry name" value="PITH_dom_sf"/>
</dbReference>
<dbReference type="Pfam" id="PF00085">
    <property type="entry name" value="Thioredoxin"/>
    <property type="match status" value="1"/>
</dbReference>
<feature type="domain" description="PITH" evidence="5">
    <location>
        <begin position="132"/>
        <end position="326"/>
    </location>
</feature>
<dbReference type="PROSITE" id="PS00194">
    <property type="entry name" value="THIOREDOXIN_1"/>
    <property type="match status" value="1"/>
</dbReference>
<evidence type="ECO:0000256" key="3">
    <source>
        <dbReference type="SAM" id="MobiDB-lite"/>
    </source>
</evidence>
<dbReference type="InterPro" id="IPR013766">
    <property type="entry name" value="Thioredoxin_domain"/>
</dbReference>
<evidence type="ECO:0000313" key="6">
    <source>
        <dbReference type="EMBL" id="UJO16560.1"/>
    </source>
</evidence>
<gene>
    <name evidence="6" type="ORF">CLAFUR5_05051</name>
</gene>
<dbReference type="PROSITE" id="PS51532">
    <property type="entry name" value="PITH"/>
    <property type="match status" value="1"/>
</dbReference>
<dbReference type="InterPro" id="IPR036249">
    <property type="entry name" value="Thioredoxin-like_sf"/>
</dbReference>
<dbReference type="Gene3D" id="2.60.120.470">
    <property type="entry name" value="PITH domain"/>
    <property type="match status" value="1"/>
</dbReference>
<sequence>MSKTVHVDSPTHFSSILSSSRIVVADFYADWCGPCTAIAPVYEALSSQLSRPGQITFTKINADEQKDIARTYNISAMPTFVIFKAQREVKRVRGADPKGLDAAVKQLAEEAGRADEGGADAGEGSSSAGKWTGAAAPRGYPEVTEEVEIKGLDFLNLDGEVGDKRTIFAPEQPSSLNAKGKSAEGKKDWIESDTDEQLMLYIPFQGTLKLHSLHITSIPPADDDDVMRPKTLHLYSNRSHVLGFDEADDTPATQTVEIKEDQWDAKTQTAKVELRFVKFQNISSLTVFVADGEGDGEKTRIDRVRLFGESGAKREMGKLEKIGDEQGE</sequence>
<dbReference type="KEGG" id="ffu:CLAFUR5_05051"/>
<dbReference type="GeneID" id="71984929"/>
<dbReference type="PRINTS" id="PR00421">
    <property type="entry name" value="THIOREDOXIN"/>
</dbReference>
<dbReference type="PROSITE" id="PS51352">
    <property type="entry name" value="THIOREDOXIN_2"/>
    <property type="match status" value="1"/>
</dbReference>
<dbReference type="OMA" id="PIFEMFP"/>
<dbReference type="PANTHER" id="PTHR46115">
    <property type="entry name" value="THIOREDOXIN-LIKE PROTEIN 1"/>
    <property type="match status" value="1"/>
</dbReference>
<keyword evidence="2" id="KW-1015">Disulfide bond</keyword>
<keyword evidence="7" id="KW-1185">Reference proteome</keyword>
<dbReference type="CDD" id="cd02947">
    <property type="entry name" value="TRX_family"/>
    <property type="match status" value="1"/>
</dbReference>